<reference evidence="1" key="1">
    <citation type="submission" date="2018-02" db="EMBL/GenBank/DDBJ databases">
        <title>Rhizophora mucronata_Transcriptome.</title>
        <authorList>
            <person name="Meera S.P."/>
            <person name="Sreeshan A."/>
            <person name="Augustine A."/>
        </authorList>
    </citation>
    <scope>NUCLEOTIDE SEQUENCE</scope>
    <source>
        <tissue evidence="1">Leaf</tissue>
    </source>
</reference>
<evidence type="ECO:0000313" key="1">
    <source>
        <dbReference type="EMBL" id="MBX50323.1"/>
    </source>
</evidence>
<dbReference type="PROSITE" id="PS51257">
    <property type="entry name" value="PROKAR_LIPOPROTEIN"/>
    <property type="match status" value="1"/>
</dbReference>
<name>A0A2P2P6M7_RHIMU</name>
<protein>
    <submittedName>
        <fullName evidence="1">Uncharacterized protein</fullName>
    </submittedName>
</protein>
<dbReference type="AlphaFoldDB" id="A0A2P2P6M7"/>
<sequence>MYREFDLLSQSVHGLWMASCRKQQLCSKLTPQCLPKKA</sequence>
<accession>A0A2P2P6M7</accession>
<proteinExistence type="predicted"/>
<dbReference type="EMBL" id="GGEC01069839">
    <property type="protein sequence ID" value="MBX50323.1"/>
    <property type="molecule type" value="Transcribed_RNA"/>
</dbReference>
<organism evidence="1">
    <name type="scientific">Rhizophora mucronata</name>
    <name type="common">Asiatic mangrove</name>
    <dbReference type="NCBI Taxonomy" id="61149"/>
    <lineage>
        <taxon>Eukaryota</taxon>
        <taxon>Viridiplantae</taxon>
        <taxon>Streptophyta</taxon>
        <taxon>Embryophyta</taxon>
        <taxon>Tracheophyta</taxon>
        <taxon>Spermatophyta</taxon>
        <taxon>Magnoliopsida</taxon>
        <taxon>eudicotyledons</taxon>
        <taxon>Gunneridae</taxon>
        <taxon>Pentapetalae</taxon>
        <taxon>rosids</taxon>
        <taxon>fabids</taxon>
        <taxon>Malpighiales</taxon>
        <taxon>Rhizophoraceae</taxon>
        <taxon>Rhizophora</taxon>
    </lineage>
</organism>